<keyword evidence="3" id="KW-1185">Reference proteome</keyword>
<dbReference type="SUPFAM" id="SSF52833">
    <property type="entry name" value="Thioredoxin-like"/>
    <property type="match status" value="1"/>
</dbReference>
<accession>A0A4R1GGX7</accession>
<evidence type="ECO:0000313" key="3">
    <source>
        <dbReference type="Proteomes" id="UP000295777"/>
    </source>
</evidence>
<dbReference type="Gene3D" id="3.40.30.10">
    <property type="entry name" value="Glutaredoxin"/>
    <property type="match status" value="1"/>
</dbReference>
<organism evidence="2 3">
    <name type="scientific">Phorcysia thermohydrogeniphila</name>
    <dbReference type="NCBI Taxonomy" id="936138"/>
    <lineage>
        <taxon>Bacteria</taxon>
        <taxon>Pseudomonadati</taxon>
        <taxon>Aquificota</taxon>
        <taxon>Aquificia</taxon>
        <taxon>Desulfurobacteriales</taxon>
        <taxon>Desulfurobacteriaceae</taxon>
        <taxon>Phorcysia</taxon>
    </lineage>
</organism>
<gene>
    <name evidence="2" type="ORF">CLV27_1500</name>
</gene>
<reference evidence="2 3" key="1">
    <citation type="submission" date="2019-03" db="EMBL/GenBank/DDBJ databases">
        <title>Genomic Encyclopedia of Archaeal and Bacterial Type Strains, Phase II (KMG-II): from individual species to whole genera.</title>
        <authorList>
            <person name="Goeker M."/>
        </authorList>
    </citation>
    <scope>NUCLEOTIDE SEQUENCE [LARGE SCALE GENOMIC DNA]</scope>
    <source>
        <strain evidence="2 3">DSM 24425</strain>
    </source>
</reference>
<feature type="domain" description="Thioredoxin" evidence="1">
    <location>
        <begin position="4"/>
        <end position="82"/>
    </location>
</feature>
<comment type="caution">
    <text evidence="2">The sequence shown here is derived from an EMBL/GenBank/DDBJ whole genome shotgun (WGS) entry which is preliminary data.</text>
</comment>
<evidence type="ECO:0000313" key="2">
    <source>
        <dbReference type="EMBL" id="TCK03422.1"/>
    </source>
</evidence>
<dbReference type="InterPro" id="IPR013766">
    <property type="entry name" value="Thioredoxin_domain"/>
</dbReference>
<dbReference type="OrthoDB" id="9790390at2"/>
<dbReference type="InterPro" id="IPR036249">
    <property type="entry name" value="Thioredoxin-like_sf"/>
</dbReference>
<sequence>MRIKLVLFSSKECGRCSALRPKLEELALSYGASFEEVDIDRNPEVAAEKMVFTAPAVILEVDGKESARWAGIFPLTMIESLLRRITAP</sequence>
<evidence type="ECO:0000259" key="1">
    <source>
        <dbReference type="Pfam" id="PF00085"/>
    </source>
</evidence>
<proteinExistence type="predicted"/>
<dbReference type="RefSeq" id="WP_132527376.1">
    <property type="nucleotide sequence ID" value="NZ_SMFV01000005.1"/>
</dbReference>
<dbReference type="CDD" id="cd02947">
    <property type="entry name" value="TRX_family"/>
    <property type="match status" value="1"/>
</dbReference>
<dbReference type="Pfam" id="PF00085">
    <property type="entry name" value="Thioredoxin"/>
    <property type="match status" value="1"/>
</dbReference>
<dbReference type="AlphaFoldDB" id="A0A4R1GGX7"/>
<protein>
    <submittedName>
        <fullName evidence="2">Thioredoxin</fullName>
    </submittedName>
</protein>
<dbReference type="EMBL" id="SMFV01000005">
    <property type="protein sequence ID" value="TCK03422.1"/>
    <property type="molecule type" value="Genomic_DNA"/>
</dbReference>
<dbReference type="Proteomes" id="UP000295777">
    <property type="component" value="Unassembled WGS sequence"/>
</dbReference>
<name>A0A4R1GGX7_9BACT</name>